<dbReference type="InterPro" id="IPR000668">
    <property type="entry name" value="Peptidase_C1A_C"/>
</dbReference>
<dbReference type="SMART" id="SM00645">
    <property type="entry name" value="Pept_C1"/>
    <property type="match status" value="1"/>
</dbReference>
<feature type="signal peptide" evidence="7">
    <location>
        <begin position="1"/>
        <end position="28"/>
    </location>
</feature>
<feature type="domain" description="Peptidase C1A papain C-terminal" evidence="8">
    <location>
        <begin position="130"/>
        <end position="344"/>
    </location>
</feature>
<feature type="chain" id="PRO_5043563476" evidence="7">
    <location>
        <begin position="29"/>
        <end position="345"/>
    </location>
</feature>
<keyword evidence="3 7" id="KW-0732">Signal</keyword>
<evidence type="ECO:0000313" key="11">
    <source>
        <dbReference type="Proteomes" id="UP000825729"/>
    </source>
</evidence>
<proteinExistence type="inferred from homology"/>
<keyword evidence="5" id="KW-0788">Thiol protease</keyword>
<accession>A0AAV7EEX8</accession>
<dbReference type="CDD" id="cd02248">
    <property type="entry name" value="Peptidase_C1A"/>
    <property type="match status" value="1"/>
</dbReference>
<dbReference type="SUPFAM" id="SSF54001">
    <property type="entry name" value="Cysteine proteinases"/>
    <property type="match status" value="1"/>
</dbReference>
<evidence type="ECO:0000256" key="7">
    <source>
        <dbReference type="SAM" id="SignalP"/>
    </source>
</evidence>
<dbReference type="InterPro" id="IPR013128">
    <property type="entry name" value="Peptidase_C1A"/>
</dbReference>
<dbReference type="PROSITE" id="PS00639">
    <property type="entry name" value="THIOL_PROTEASE_HIS"/>
    <property type="match status" value="1"/>
</dbReference>
<protein>
    <submittedName>
        <fullName evidence="10">Uncharacterized protein</fullName>
    </submittedName>
</protein>
<dbReference type="GO" id="GO:0008234">
    <property type="term" value="F:cysteine-type peptidase activity"/>
    <property type="evidence" value="ECO:0007669"/>
    <property type="project" value="UniProtKB-KW"/>
</dbReference>
<evidence type="ECO:0000256" key="2">
    <source>
        <dbReference type="ARBA" id="ARBA00022670"/>
    </source>
</evidence>
<dbReference type="PANTHER" id="PTHR12411">
    <property type="entry name" value="CYSTEINE PROTEASE FAMILY C1-RELATED"/>
    <property type="match status" value="1"/>
</dbReference>
<dbReference type="Proteomes" id="UP000825729">
    <property type="component" value="Unassembled WGS sequence"/>
</dbReference>
<comment type="caution">
    <text evidence="10">The sequence shown here is derived from an EMBL/GenBank/DDBJ whole genome shotgun (WGS) entry which is preliminary data.</text>
</comment>
<gene>
    <name evidence="10" type="ORF">H6P81_012240</name>
</gene>
<keyword evidence="11" id="KW-1185">Reference proteome</keyword>
<dbReference type="PROSITE" id="PS00640">
    <property type="entry name" value="THIOL_PROTEASE_ASN"/>
    <property type="match status" value="1"/>
</dbReference>
<evidence type="ECO:0000259" key="9">
    <source>
        <dbReference type="SMART" id="SM00848"/>
    </source>
</evidence>
<organism evidence="10 11">
    <name type="scientific">Aristolochia fimbriata</name>
    <name type="common">White veined hardy Dutchman's pipe vine</name>
    <dbReference type="NCBI Taxonomy" id="158543"/>
    <lineage>
        <taxon>Eukaryota</taxon>
        <taxon>Viridiplantae</taxon>
        <taxon>Streptophyta</taxon>
        <taxon>Embryophyta</taxon>
        <taxon>Tracheophyta</taxon>
        <taxon>Spermatophyta</taxon>
        <taxon>Magnoliopsida</taxon>
        <taxon>Magnoliidae</taxon>
        <taxon>Piperales</taxon>
        <taxon>Aristolochiaceae</taxon>
        <taxon>Aristolochia</taxon>
    </lineage>
</organism>
<evidence type="ECO:0000313" key="10">
    <source>
        <dbReference type="EMBL" id="KAG9446112.1"/>
    </source>
</evidence>
<dbReference type="InterPro" id="IPR025660">
    <property type="entry name" value="Pept_his_AS"/>
</dbReference>
<dbReference type="PROSITE" id="PS00139">
    <property type="entry name" value="THIOL_PROTEASE_CYS"/>
    <property type="match status" value="1"/>
</dbReference>
<dbReference type="Pfam" id="PF08246">
    <property type="entry name" value="Inhibitor_I29"/>
    <property type="match status" value="1"/>
</dbReference>
<evidence type="ECO:0000256" key="4">
    <source>
        <dbReference type="ARBA" id="ARBA00022801"/>
    </source>
</evidence>
<evidence type="ECO:0000259" key="8">
    <source>
        <dbReference type="SMART" id="SM00645"/>
    </source>
</evidence>
<feature type="domain" description="Cathepsin propeptide inhibitor" evidence="9">
    <location>
        <begin position="44"/>
        <end position="101"/>
    </location>
</feature>
<evidence type="ECO:0000256" key="6">
    <source>
        <dbReference type="ARBA" id="ARBA00023157"/>
    </source>
</evidence>
<dbReference type="GO" id="GO:0006508">
    <property type="term" value="P:proteolysis"/>
    <property type="evidence" value="ECO:0007669"/>
    <property type="project" value="UniProtKB-KW"/>
</dbReference>
<reference evidence="10 11" key="1">
    <citation type="submission" date="2021-07" db="EMBL/GenBank/DDBJ databases">
        <title>The Aristolochia fimbriata genome: insights into angiosperm evolution, floral development and chemical biosynthesis.</title>
        <authorList>
            <person name="Jiao Y."/>
        </authorList>
    </citation>
    <scope>NUCLEOTIDE SEQUENCE [LARGE SCALE GENOMIC DNA]</scope>
    <source>
        <strain evidence="10">IBCAS-2021</strain>
        <tissue evidence="10">Leaf</tissue>
    </source>
</reference>
<keyword evidence="6" id="KW-1015">Disulfide bond</keyword>
<evidence type="ECO:0000256" key="3">
    <source>
        <dbReference type="ARBA" id="ARBA00022729"/>
    </source>
</evidence>
<keyword evidence="2" id="KW-0645">Protease</keyword>
<dbReference type="AlphaFoldDB" id="A0AAV7EEX8"/>
<dbReference type="SMART" id="SM00848">
    <property type="entry name" value="Inhibitor_I29"/>
    <property type="match status" value="1"/>
</dbReference>
<dbReference type="Pfam" id="PF00112">
    <property type="entry name" value="Peptidase_C1"/>
    <property type="match status" value="1"/>
</dbReference>
<sequence>MTPPLVSRPYLLLLLLAWAALRTRQALCRNPTGSVLKMSMADRYEKWLELYQPTYRDDREKQYRFSVYQSNARFIDSFNSQNNHTFKLLDNKFADLTNDEFKAKYLGYGLKKCWNKHEKTSFRYENVTMPPASIDWRNEGAVTPVKDQKQCGGCWAFSAVAAVEGITQLKTGKLLSLSEQELIDCDVDNLGCGGGYMDDAFQFIKKNGGVSSESDYPYTGTDQYCNKSKLKAHQAVINGYENVPPNSEESLAAAAAGQPVSVAIDAGSQAFQFYDGGIFSGECGNQLNHAVTIIGYGGEGDGEYWLVKNSWSSTWGEAGYIRMKRNISSKQGLCGIAMKASYPVK</sequence>
<dbReference type="InterPro" id="IPR038765">
    <property type="entry name" value="Papain-like_cys_pep_sf"/>
</dbReference>
<dbReference type="InterPro" id="IPR013201">
    <property type="entry name" value="Prot_inhib_I29"/>
</dbReference>
<name>A0AAV7EEX8_ARIFI</name>
<dbReference type="Gene3D" id="3.90.70.10">
    <property type="entry name" value="Cysteine proteinases"/>
    <property type="match status" value="1"/>
</dbReference>
<evidence type="ECO:0000256" key="5">
    <source>
        <dbReference type="ARBA" id="ARBA00022807"/>
    </source>
</evidence>
<dbReference type="InterPro" id="IPR000169">
    <property type="entry name" value="Pept_cys_AS"/>
</dbReference>
<dbReference type="PRINTS" id="PR00705">
    <property type="entry name" value="PAPAIN"/>
</dbReference>
<keyword evidence="4" id="KW-0378">Hydrolase</keyword>
<dbReference type="InterPro" id="IPR039417">
    <property type="entry name" value="Peptidase_C1A_papain-like"/>
</dbReference>
<dbReference type="FunFam" id="3.90.70.10:FF:000023">
    <property type="entry name" value="Senescence-specific cysteine protease SAG39"/>
    <property type="match status" value="1"/>
</dbReference>
<evidence type="ECO:0000256" key="1">
    <source>
        <dbReference type="ARBA" id="ARBA00008455"/>
    </source>
</evidence>
<comment type="similarity">
    <text evidence="1">Belongs to the peptidase C1 family.</text>
</comment>
<dbReference type="InterPro" id="IPR025661">
    <property type="entry name" value="Pept_asp_AS"/>
</dbReference>
<dbReference type="EMBL" id="JAINDJ010000005">
    <property type="protein sequence ID" value="KAG9446112.1"/>
    <property type="molecule type" value="Genomic_DNA"/>
</dbReference>